<dbReference type="Proteomes" id="UP000591131">
    <property type="component" value="Unassembled WGS sequence"/>
</dbReference>
<proteinExistence type="predicted"/>
<evidence type="ECO:0000256" key="1">
    <source>
        <dbReference type="PROSITE-ProRule" id="PRU00259"/>
    </source>
</evidence>
<reference evidence="3 4" key="1">
    <citation type="submission" date="2020-04" db="EMBL/GenBank/DDBJ databases">
        <title>Perkinsus chesapeaki whole genome sequence.</title>
        <authorList>
            <person name="Bogema D.R."/>
        </authorList>
    </citation>
    <scope>NUCLEOTIDE SEQUENCE [LARGE SCALE GENOMIC DNA]</scope>
    <source>
        <strain evidence="3">ATCC PRA-425</strain>
    </source>
</reference>
<dbReference type="EMBL" id="JAAPAO010000005">
    <property type="protein sequence ID" value="KAF4677949.1"/>
    <property type="molecule type" value="Genomic_DNA"/>
</dbReference>
<dbReference type="PROSITE" id="PS00636">
    <property type="entry name" value="DNAJ_1"/>
    <property type="match status" value="1"/>
</dbReference>
<name>A0A7J6N213_PERCH</name>
<keyword evidence="4" id="KW-1185">Reference proteome</keyword>
<dbReference type="GO" id="GO:0030544">
    <property type="term" value="F:Hsp70 protein binding"/>
    <property type="evidence" value="ECO:0007669"/>
    <property type="project" value="InterPro"/>
</dbReference>
<dbReference type="OrthoDB" id="7537227at2759"/>
<dbReference type="SMART" id="SM00271">
    <property type="entry name" value="DnaJ"/>
    <property type="match status" value="1"/>
</dbReference>
<dbReference type="InterPro" id="IPR001623">
    <property type="entry name" value="DnaJ_domain"/>
</dbReference>
<feature type="domain" description="J" evidence="2">
    <location>
        <begin position="5"/>
        <end position="71"/>
    </location>
</feature>
<feature type="repeat" description="ARM" evidence="1">
    <location>
        <begin position="358"/>
        <end position="394"/>
    </location>
</feature>
<dbReference type="InterPro" id="IPR016024">
    <property type="entry name" value="ARM-type_fold"/>
</dbReference>
<evidence type="ECO:0000259" key="2">
    <source>
        <dbReference type="PROSITE" id="PS50076"/>
    </source>
</evidence>
<sequence length="532" mass="58437">MADNYYYDILHVSRNASQAQIKKAYKKQALQWHPDKNPHDRQAAEEVFKEVAEAYEVLSDPSKKQIYDTYGREGLERGGSGAAARKAASGYHKFDMKDAFSVFEHFFGSRDPWRQFEELVNNNLQRAMSANKAPGSSVFDDPFFTQGFGATRRPYSNFATIGSSVSSGNRSGSGSSGSAAAFNKSSTWTSTSCYGGGTMSSGMSTSTRTRTVNGHTVTVTDKQIRHPDGRIQRTVTESRYNPRTGQGNKAVVYQTPQPPPLEIKHVYTLMIGIEFLEVLRMVSYGYDIAAAKDDVKGLVSLLKSDEPFKVADDAERHSWAESPGSIGSLAASRLAVIIAHADTDDTAKRLRDEIREAGGISELVSVLRQNDAPRDRIHCALVALSFLSLDSDENCKLMNKEHLLASLVPLINSPILGLRTTAVATAANIYKLDGKIRNEFVDRGGLVAIIQHIDKMLQKKEDPSTIDSALEAIYALSDLLQGEGSDSINYEIARLAVQAGVVKCLEDAREQLSDADLSKEVESILRRLKSLH</sequence>
<dbReference type="AlphaFoldDB" id="A0A7J6N213"/>
<dbReference type="Gene3D" id="1.10.287.110">
    <property type="entry name" value="DnaJ domain"/>
    <property type="match status" value="1"/>
</dbReference>
<dbReference type="InterPro" id="IPR000225">
    <property type="entry name" value="Armadillo"/>
</dbReference>
<dbReference type="Pfam" id="PF00226">
    <property type="entry name" value="DnaJ"/>
    <property type="match status" value="1"/>
</dbReference>
<dbReference type="PROSITE" id="PS50176">
    <property type="entry name" value="ARM_REPEAT"/>
    <property type="match status" value="1"/>
</dbReference>
<dbReference type="PRINTS" id="PR00625">
    <property type="entry name" value="JDOMAIN"/>
</dbReference>
<dbReference type="GO" id="GO:0051082">
    <property type="term" value="F:unfolded protein binding"/>
    <property type="evidence" value="ECO:0007669"/>
    <property type="project" value="InterPro"/>
</dbReference>
<evidence type="ECO:0000313" key="4">
    <source>
        <dbReference type="Proteomes" id="UP000591131"/>
    </source>
</evidence>
<dbReference type="SUPFAM" id="SSF48371">
    <property type="entry name" value="ARM repeat"/>
    <property type="match status" value="1"/>
</dbReference>
<dbReference type="PANTHER" id="PTHR45168:SF3">
    <property type="entry name" value="DNAJ HEAT SHOCK PROTEIN FAMILY (HSP40) MEMBER B2"/>
    <property type="match status" value="1"/>
</dbReference>
<organism evidence="3 4">
    <name type="scientific">Perkinsus chesapeaki</name>
    <name type="common">Clam parasite</name>
    <name type="synonym">Perkinsus andrewsi</name>
    <dbReference type="NCBI Taxonomy" id="330153"/>
    <lineage>
        <taxon>Eukaryota</taxon>
        <taxon>Sar</taxon>
        <taxon>Alveolata</taxon>
        <taxon>Perkinsozoa</taxon>
        <taxon>Perkinsea</taxon>
        <taxon>Perkinsida</taxon>
        <taxon>Perkinsidae</taxon>
        <taxon>Perkinsus</taxon>
    </lineage>
</organism>
<dbReference type="SUPFAM" id="SSF46565">
    <property type="entry name" value="Chaperone J-domain"/>
    <property type="match status" value="1"/>
</dbReference>
<dbReference type="InterPro" id="IPR011989">
    <property type="entry name" value="ARM-like"/>
</dbReference>
<dbReference type="InterPro" id="IPR036869">
    <property type="entry name" value="J_dom_sf"/>
</dbReference>
<dbReference type="PANTHER" id="PTHR45168">
    <property type="entry name" value="DNAJ HOMOLOG SUBFAMILY B MEMBER 2"/>
    <property type="match status" value="1"/>
</dbReference>
<dbReference type="InterPro" id="IPR018253">
    <property type="entry name" value="DnaJ_domain_CS"/>
</dbReference>
<gene>
    <name evidence="3" type="ORF">FOL47_008053</name>
</gene>
<dbReference type="CDD" id="cd06257">
    <property type="entry name" value="DnaJ"/>
    <property type="match status" value="1"/>
</dbReference>
<protein>
    <recommendedName>
        <fullName evidence="2">J domain-containing protein</fullName>
    </recommendedName>
</protein>
<dbReference type="Gene3D" id="1.25.10.10">
    <property type="entry name" value="Leucine-rich Repeat Variant"/>
    <property type="match status" value="1"/>
</dbReference>
<comment type="caution">
    <text evidence="3">The sequence shown here is derived from an EMBL/GenBank/DDBJ whole genome shotgun (WGS) entry which is preliminary data.</text>
</comment>
<dbReference type="InterPro" id="IPR043183">
    <property type="entry name" value="DNJB2/6-like"/>
</dbReference>
<dbReference type="PROSITE" id="PS50076">
    <property type="entry name" value="DNAJ_2"/>
    <property type="match status" value="1"/>
</dbReference>
<accession>A0A7J6N213</accession>
<evidence type="ECO:0000313" key="3">
    <source>
        <dbReference type="EMBL" id="KAF4677949.1"/>
    </source>
</evidence>